<dbReference type="Gene3D" id="3.40.462.20">
    <property type="match status" value="1"/>
</dbReference>
<dbReference type="Pfam" id="PF01565">
    <property type="entry name" value="FAD_binding_4"/>
    <property type="match status" value="1"/>
</dbReference>
<dbReference type="PROSITE" id="PS51387">
    <property type="entry name" value="FAD_PCMH"/>
    <property type="match status" value="1"/>
</dbReference>
<feature type="domain" description="FAD-binding PCMH-type" evidence="5">
    <location>
        <begin position="43"/>
        <end position="213"/>
    </location>
</feature>
<dbReference type="PANTHER" id="PTHR42973:SF52">
    <property type="entry name" value="FAD BINDING DOMAIN PROTEIN (AFU_ORTHOLOGUE AFUA_2G00730)"/>
    <property type="match status" value="1"/>
</dbReference>
<dbReference type="AlphaFoldDB" id="A0A0B8MYQ7"/>
<evidence type="ECO:0000256" key="1">
    <source>
        <dbReference type="ARBA" id="ARBA00005466"/>
    </source>
</evidence>
<evidence type="ECO:0000313" key="6">
    <source>
        <dbReference type="EMBL" id="GAM42046.1"/>
    </source>
</evidence>
<keyword evidence="4" id="KW-0560">Oxidoreductase</keyword>
<dbReference type="InterPro" id="IPR036318">
    <property type="entry name" value="FAD-bd_PCMH-like_sf"/>
</dbReference>
<dbReference type="Gene3D" id="3.30.43.10">
    <property type="entry name" value="Uridine Diphospho-n-acetylenolpyruvylglucosamine Reductase, domain 2"/>
    <property type="match status" value="1"/>
</dbReference>
<dbReference type="GO" id="GO:0071949">
    <property type="term" value="F:FAD binding"/>
    <property type="evidence" value="ECO:0007669"/>
    <property type="project" value="InterPro"/>
</dbReference>
<gene>
    <name evidence="6" type="ORF">TCE0_043f15671</name>
</gene>
<evidence type="ECO:0000259" key="5">
    <source>
        <dbReference type="PROSITE" id="PS51387"/>
    </source>
</evidence>
<name>A0A0B8MYQ7_TALPI</name>
<dbReference type="InterPro" id="IPR016166">
    <property type="entry name" value="FAD-bd_PCMH"/>
</dbReference>
<dbReference type="Proteomes" id="UP000053095">
    <property type="component" value="Unassembled WGS sequence"/>
</dbReference>
<evidence type="ECO:0000256" key="4">
    <source>
        <dbReference type="ARBA" id="ARBA00023002"/>
    </source>
</evidence>
<organism evidence="6 7">
    <name type="scientific">Talaromyces pinophilus</name>
    <name type="common">Penicillium pinophilum</name>
    <dbReference type="NCBI Taxonomy" id="128442"/>
    <lineage>
        <taxon>Eukaryota</taxon>
        <taxon>Fungi</taxon>
        <taxon>Dikarya</taxon>
        <taxon>Ascomycota</taxon>
        <taxon>Pezizomycotina</taxon>
        <taxon>Eurotiomycetes</taxon>
        <taxon>Eurotiomycetidae</taxon>
        <taxon>Eurotiales</taxon>
        <taxon>Trichocomaceae</taxon>
        <taxon>Talaromyces</taxon>
        <taxon>Talaromyces sect. Talaromyces</taxon>
    </lineage>
</organism>
<evidence type="ECO:0000313" key="7">
    <source>
        <dbReference type="Proteomes" id="UP000053095"/>
    </source>
</evidence>
<dbReference type="InterPro" id="IPR006094">
    <property type="entry name" value="Oxid_FAD_bind_N"/>
</dbReference>
<keyword evidence="3" id="KW-0274">FAD</keyword>
<dbReference type="EMBL" id="DF933839">
    <property type="protein sequence ID" value="GAM42046.1"/>
    <property type="molecule type" value="Genomic_DNA"/>
</dbReference>
<reference evidence="7" key="1">
    <citation type="journal article" date="2015" name="Genome Announc.">
        <title>Draft genome sequence of Talaromyces cellulolyticus strain Y-94, a source of lignocellulosic biomass-degrading enzymes.</title>
        <authorList>
            <person name="Fujii T."/>
            <person name="Koike H."/>
            <person name="Sawayama S."/>
            <person name="Yano S."/>
            <person name="Inoue H."/>
        </authorList>
    </citation>
    <scope>NUCLEOTIDE SEQUENCE [LARGE SCALE GENOMIC DNA]</scope>
    <source>
        <strain evidence="7">Y-94</strain>
    </source>
</reference>
<accession>A0A0B8MYQ7</accession>
<dbReference type="InterPro" id="IPR016167">
    <property type="entry name" value="FAD-bd_PCMH_sub1"/>
</dbReference>
<dbReference type="InterPro" id="IPR016169">
    <property type="entry name" value="FAD-bd_PCMH_sub2"/>
</dbReference>
<dbReference type="GO" id="GO:0016491">
    <property type="term" value="F:oxidoreductase activity"/>
    <property type="evidence" value="ECO:0007669"/>
    <property type="project" value="UniProtKB-KW"/>
</dbReference>
<dbReference type="InterPro" id="IPR050416">
    <property type="entry name" value="FAD-linked_Oxidoreductase"/>
</dbReference>
<sequence length="566" mass="60633">MADSIITLNQIEDLEARLGNHATPHNLGSEEYERCLQRWSAIGYLRPGLVVCPTDAQGIARTTKFAKDHHIDLAVKGGGHSTDTSASSDGGILVDLQHLKQVNVDPVAKTVSAQGGALWADVNRAAAHYQLAVVGGTVSQTGVGGLTLRGGYGYLTPQYGLVIDNLLSANVVTAEGAEVLASEKDNPDLFWALRGAGQNVGVVEKFVLQAHPQPNLVWSGIRSYPCDRLPEVIQALNAALVHPQGKAAAQCVLALSPENGSPLVNVVLFFNGCEAEGKKHFMMLLDIKCSSDDVRMRPYLEANTLLDAAVTAGGRKKILGVQLAPPVRSEFASKLMGEFTHQLAIETDMAKSAFEFDYFDPSQICCISSEDTAFPARKEILNGALILQWTDPGRDEGILSWGKSIQVMCEEEIRRAGHESTALVSNFIGHTSEDSITPADMFGINANRLLDIKKKYDPFNEPPPATSHLDTLPVTTLEHTDRYTPQRPLWHECWSYIFYVPPEVSTSNDSGAAEAGVLPSGMTVGATLSSVPLDVSASNNSGAAQAGVPPGISASNNYSVTVKCTS</sequence>
<keyword evidence="2" id="KW-0285">Flavoprotein</keyword>
<proteinExistence type="inferred from homology"/>
<dbReference type="PANTHER" id="PTHR42973">
    <property type="entry name" value="BINDING OXIDOREDUCTASE, PUTATIVE (AFU_ORTHOLOGUE AFUA_1G17690)-RELATED"/>
    <property type="match status" value="1"/>
</dbReference>
<comment type="similarity">
    <text evidence="1">Belongs to the oxygen-dependent FAD-linked oxidoreductase family.</text>
</comment>
<dbReference type="Gene3D" id="3.30.465.10">
    <property type="match status" value="1"/>
</dbReference>
<keyword evidence="7" id="KW-1185">Reference proteome</keyword>
<evidence type="ECO:0000256" key="3">
    <source>
        <dbReference type="ARBA" id="ARBA00022827"/>
    </source>
</evidence>
<evidence type="ECO:0000256" key="2">
    <source>
        <dbReference type="ARBA" id="ARBA00022630"/>
    </source>
</evidence>
<dbReference type="SUPFAM" id="SSF56176">
    <property type="entry name" value="FAD-binding/transporter-associated domain-like"/>
    <property type="match status" value="1"/>
</dbReference>
<protein>
    <submittedName>
        <fullName evidence="6">FAD binding domain protein</fullName>
    </submittedName>
</protein>